<reference evidence="3 4" key="1">
    <citation type="submission" date="2018-03" db="EMBL/GenBank/DDBJ databases">
        <title>Genome sequence of Clostridium liquoris DSM 100320.</title>
        <authorList>
            <person name="Poehlein A."/>
            <person name="Daniel R."/>
        </authorList>
    </citation>
    <scope>NUCLEOTIDE SEQUENCE [LARGE SCALE GENOMIC DNA]</scope>
    <source>
        <strain evidence="3 4">DSM 100320</strain>
    </source>
</reference>
<dbReference type="GO" id="GO:0006508">
    <property type="term" value="P:proteolysis"/>
    <property type="evidence" value="ECO:0007669"/>
    <property type="project" value="InterPro"/>
</dbReference>
<feature type="transmembrane region" description="Helical" evidence="1">
    <location>
        <begin position="422"/>
        <end position="441"/>
    </location>
</feature>
<keyword evidence="1" id="KW-0812">Transmembrane</keyword>
<feature type="transmembrane region" description="Helical" evidence="1">
    <location>
        <begin position="5"/>
        <end position="25"/>
    </location>
</feature>
<dbReference type="PANTHER" id="PTHR12147">
    <property type="entry name" value="METALLOPEPTIDASE M28 FAMILY MEMBER"/>
    <property type="match status" value="1"/>
</dbReference>
<keyword evidence="3" id="KW-0378">Hydrolase</keyword>
<dbReference type="OrthoDB" id="233977at2"/>
<dbReference type="GO" id="GO:0008235">
    <property type="term" value="F:metalloexopeptidase activity"/>
    <property type="evidence" value="ECO:0007669"/>
    <property type="project" value="InterPro"/>
</dbReference>
<evidence type="ECO:0000313" key="4">
    <source>
        <dbReference type="Proteomes" id="UP000239706"/>
    </source>
</evidence>
<dbReference type="AlphaFoldDB" id="A0A2T0B2X0"/>
<dbReference type="PANTHER" id="PTHR12147:SF26">
    <property type="entry name" value="PEPTIDASE M28 DOMAIN-CONTAINING PROTEIN"/>
    <property type="match status" value="1"/>
</dbReference>
<dbReference type="InterPro" id="IPR045175">
    <property type="entry name" value="M28_fam"/>
</dbReference>
<organism evidence="3 4">
    <name type="scientific">Clostridium liquoris</name>
    <dbReference type="NCBI Taxonomy" id="1289519"/>
    <lineage>
        <taxon>Bacteria</taxon>
        <taxon>Bacillati</taxon>
        <taxon>Bacillota</taxon>
        <taxon>Clostridia</taxon>
        <taxon>Eubacteriales</taxon>
        <taxon>Clostridiaceae</taxon>
        <taxon>Clostridium</taxon>
    </lineage>
</organism>
<evidence type="ECO:0000256" key="1">
    <source>
        <dbReference type="SAM" id="Phobius"/>
    </source>
</evidence>
<proteinExistence type="predicted"/>
<dbReference type="RefSeq" id="WP_106063894.1">
    <property type="nucleotide sequence ID" value="NZ_PVXO01000048.1"/>
</dbReference>
<evidence type="ECO:0000313" key="3">
    <source>
        <dbReference type="EMBL" id="PRR78206.1"/>
    </source>
</evidence>
<dbReference type="InterPro" id="IPR007484">
    <property type="entry name" value="Peptidase_M28"/>
</dbReference>
<dbReference type="GO" id="GO:0004177">
    <property type="term" value="F:aminopeptidase activity"/>
    <property type="evidence" value="ECO:0007669"/>
    <property type="project" value="UniProtKB-KW"/>
</dbReference>
<dbReference type="Pfam" id="PF04389">
    <property type="entry name" value="Peptidase_M28"/>
    <property type="match status" value="1"/>
</dbReference>
<dbReference type="Gene3D" id="3.50.30.30">
    <property type="match status" value="1"/>
</dbReference>
<keyword evidence="1" id="KW-1133">Transmembrane helix</keyword>
<keyword evidence="3" id="KW-0031">Aminopeptidase</keyword>
<keyword evidence="4" id="KW-1185">Reference proteome</keyword>
<accession>A0A2T0B2X0</accession>
<comment type="caution">
    <text evidence="3">The sequence shown here is derived from an EMBL/GenBank/DDBJ whole genome shotgun (WGS) entry which is preliminary data.</text>
</comment>
<keyword evidence="1" id="KW-0472">Membrane</keyword>
<evidence type="ECO:0000259" key="2">
    <source>
        <dbReference type="Pfam" id="PF04389"/>
    </source>
</evidence>
<feature type="domain" description="Peptidase M28" evidence="2">
    <location>
        <begin position="214"/>
        <end position="404"/>
    </location>
</feature>
<dbReference type="Gene3D" id="3.40.630.10">
    <property type="entry name" value="Zn peptidases"/>
    <property type="match status" value="1"/>
</dbReference>
<dbReference type="Proteomes" id="UP000239706">
    <property type="component" value="Unassembled WGS sequence"/>
</dbReference>
<protein>
    <submittedName>
        <fullName evidence="3">Aminopeptidase YwaD</fullName>
        <ecNumber evidence="3">3.4.11.6</ecNumber>
    </submittedName>
</protein>
<dbReference type="SUPFAM" id="SSF53187">
    <property type="entry name" value="Zn-dependent exopeptidases"/>
    <property type="match status" value="1"/>
</dbReference>
<name>A0A2T0B2X0_9CLOT</name>
<sequence length="446" mass="51273">MLKKLLNYIITLFLIIFYFSFNLFLSIKPFNSYSVKKNIEYLSSEELKGRLAGTIENIEAANFVKDKFIDNKLKPFNNSYYHSFSTFYPERSEEKPYLRIINNKNEIIKEYVYSKDYKEDMLNFRNNKIIFDKSNNISSDNNFFTVDSDYGKFLFFVPEKDELNFRSSFFPKTKTDMYVMITNSTKKDINNYINNGYKVDCFIPYTIKETTISNVIGLLDGKDTTSSPIIISAHFDHLGTDLKNTVYTGALDNASGISFIIEMSKYLKSIGKPNKNMLFIGFNGEEFGCLGSNEFVKENLPILQNSKVFNFDMIGTDNSTPLCIMGGKNDSINSPLIKSAGSVCSKENIYFNYLFQDSSDHEAFTNSGIEAITFIDNDLTRIHTPNDKASFISTKSIDRCFKVANREIIKYAYNNNPLILNYKEFCITSFIAILLLFILSCKTKRC</sequence>
<dbReference type="EMBL" id="PVXO01000048">
    <property type="protein sequence ID" value="PRR78206.1"/>
    <property type="molecule type" value="Genomic_DNA"/>
</dbReference>
<keyword evidence="3" id="KW-0645">Protease</keyword>
<dbReference type="EC" id="3.4.11.6" evidence="3"/>
<gene>
    <name evidence="3" type="primary">ywaD</name>
    <name evidence="3" type="ORF">CLLI_18070</name>
</gene>